<reference evidence="1" key="1">
    <citation type="submission" date="2014-11" db="EMBL/GenBank/DDBJ databases">
        <authorList>
            <person name="Amaro Gonzalez C."/>
        </authorList>
    </citation>
    <scope>NUCLEOTIDE SEQUENCE</scope>
</reference>
<evidence type="ECO:0000313" key="1">
    <source>
        <dbReference type="EMBL" id="JAH41139.1"/>
    </source>
</evidence>
<sequence>MLNVRCEQSSYITQNDFILTEKIDKITD</sequence>
<dbReference type="EMBL" id="GBXM01067438">
    <property type="protein sequence ID" value="JAH41139.1"/>
    <property type="molecule type" value="Transcribed_RNA"/>
</dbReference>
<name>A0A0E9SIC5_ANGAN</name>
<accession>A0A0E9SIC5</accession>
<proteinExistence type="predicted"/>
<reference evidence="1" key="2">
    <citation type="journal article" date="2015" name="Fish Shellfish Immunol.">
        <title>Early steps in the European eel (Anguilla anguilla)-Vibrio vulnificus interaction in the gills: Role of the RtxA13 toxin.</title>
        <authorList>
            <person name="Callol A."/>
            <person name="Pajuelo D."/>
            <person name="Ebbesson L."/>
            <person name="Teles M."/>
            <person name="MacKenzie S."/>
            <person name="Amaro C."/>
        </authorList>
    </citation>
    <scope>NUCLEOTIDE SEQUENCE</scope>
</reference>
<protein>
    <submittedName>
        <fullName evidence="1">Uncharacterized protein</fullName>
    </submittedName>
</protein>
<dbReference type="AlphaFoldDB" id="A0A0E9SIC5"/>
<organism evidence="1">
    <name type="scientific">Anguilla anguilla</name>
    <name type="common">European freshwater eel</name>
    <name type="synonym">Muraena anguilla</name>
    <dbReference type="NCBI Taxonomy" id="7936"/>
    <lineage>
        <taxon>Eukaryota</taxon>
        <taxon>Metazoa</taxon>
        <taxon>Chordata</taxon>
        <taxon>Craniata</taxon>
        <taxon>Vertebrata</taxon>
        <taxon>Euteleostomi</taxon>
        <taxon>Actinopterygii</taxon>
        <taxon>Neopterygii</taxon>
        <taxon>Teleostei</taxon>
        <taxon>Anguilliformes</taxon>
        <taxon>Anguillidae</taxon>
        <taxon>Anguilla</taxon>
    </lineage>
</organism>